<dbReference type="PANTHER" id="PTHR30345:SF0">
    <property type="entry name" value="DNA DAMAGE-REPAIR_TOLERATION PROTEIN DRT102"/>
    <property type="match status" value="1"/>
</dbReference>
<dbReference type="RefSeq" id="WP_146526382.1">
    <property type="nucleotide sequence ID" value="NZ_SJPV01000003.1"/>
</dbReference>
<dbReference type="PANTHER" id="PTHR30345">
    <property type="entry name" value="RIBOSE-5-PHOSPHATE ISOMERASE B"/>
    <property type="match status" value="1"/>
</dbReference>
<organism evidence="2 3">
    <name type="scientific">Novipirellula artificiosorum</name>
    <dbReference type="NCBI Taxonomy" id="2528016"/>
    <lineage>
        <taxon>Bacteria</taxon>
        <taxon>Pseudomonadati</taxon>
        <taxon>Planctomycetota</taxon>
        <taxon>Planctomycetia</taxon>
        <taxon>Pirellulales</taxon>
        <taxon>Pirellulaceae</taxon>
        <taxon>Novipirellula</taxon>
    </lineage>
</organism>
<evidence type="ECO:0000313" key="2">
    <source>
        <dbReference type="EMBL" id="TWU39680.1"/>
    </source>
</evidence>
<protein>
    <submittedName>
        <fullName evidence="2">Ribose-5-phosphate isomerase B</fullName>
        <ecNumber evidence="2">5.3.1.6</ecNumber>
    </submittedName>
</protein>
<reference evidence="2 3" key="1">
    <citation type="submission" date="2019-02" db="EMBL/GenBank/DDBJ databases">
        <title>Deep-cultivation of Planctomycetes and their phenomic and genomic characterization uncovers novel biology.</title>
        <authorList>
            <person name="Wiegand S."/>
            <person name="Jogler M."/>
            <person name="Boedeker C."/>
            <person name="Pinto D."/>
            <person name="Vollmers J."/>
            <person name="Rivas-Marin E."/>
            <person name="Kohn T."/>
            <person name="Peeters S.H."/>
            <person name="Heuer A."/>
            <person name="Rast P."/>
            <person name="Oberbeckmann S."/>
            <person name="Bunk B."/>
            <person name="Jeske O."/>
            <person name="Meyerdierks A."/>
            <person name="Storesund J.E."/>
            <person name="Kallscheuer N."/>
            <person name="Luecker S."/>
            <person name="Lage O.M."/>
            <person name="Pohl T."/>
            <person name="Merkel B.J."/>
            <person name="Hornburger P."/>
            <person name="Mueller R.-W."/>
            <person name="Bruemmer F."/>
            <person name="Labrenz M."/>
            <person name="Spormann A.M."/>
            <person name="Op Den Camp H."/>
            <person name="Overmann J."/>
            <person name="Amann R."/>
            <person name="Jetten M.S.M."/>
            <person name="Mascher T."/>
            <person name="Medema M.H."/>
            <person name="Devos D.P."/>
            <person name="Kaster A.-K."/>
            <person name="Ovreas L."/>
            <person name="Rohde M."/>
            <person name="Galperin M.Y."/>
            <person name="Jogler C."/>
        </authorList>
    </citation>
    <scope>NUCLEOTIDE SEQUENCE [LARGE SCALE GENOMIC DNA]</scope>
    <source>
        <strain evidence="2 3">Poly41</strain>
    </source>
</reference>
<comment type="similarity">
    <text evidence="1">Belongs to the LacAB/RpiB family.</text>
</comment>
<dbReference type="NCBIfam" id="TIGR00689">
    <property type="entry name" value="rpiB_lacA_lacB"/>
    <property type="match status" value="1"/>
</dbReference>
<dbReference type="Proteomes" id="UP000319143">
    <property type="component" value="Unassembled WGS sequence"/>
</dbReference>
<comment type="caution">
    <text evidence="2">The sequence shown here is derived from an EMBL/GenBank/DDBJ whole genome shotgun (WGS) entry which is preliminary data.</text>
</comment>
<dbReference type="OrthoDB" id="1778624at2"/>
<proteinExistence type="inferred from homology"/>
<dbReference type="Gene3D" id="3.40.1400.10">
    <property type="entry name" value="Sugar-phosphate isomerase, RpiB/LacA/LacB"/>
    <property type="match status" value="1"/>
</dbReference>
<dbReference type="GO" id="GO:0005975">
    <property type="term" value="P:carbohydrate metabolic process"/>
    <property type="evidence" value="ECO:0007669"/>
    <property type="project" value="InterPro"/>
</dbReference>
<dbReference type="SUPFAM" id="SSF89623">
    <property type="entry name" value="Ribose/Galactose isomerase RpiB/AlsB"/>
    <property type="match status" value="1"/>
</dbReference>
<accession>A0A5C6DSH3</accession>
<dbReference type="EMBL" id="SJPV01000003">
    <property type="protein sequence ID" value="TWU39680.1"/>
    <property type="molecule type" value="Genomic_DNA"/>
</dbReference>
<dbReference type="Pfam" id="PF02502">
    <property type="entry name" value="LacAB_rpiB"/>
    <property type="match status" value="1"/>
</dbReference>
<sequence>MKLVLAADPIALNLKDAILAHVKEKGHDVVDVGSTRETNVDYFDCAQTACKLLQAGQADRAILFCGTGMGMSIIANKFAGITASVVETIHSAKMCRAINDANVLALGSMLWGEWNAKLAVDAFLETELADTLPDFKDYLINAKAKIQAIDEANLRIPSHPTA</sequence>
<gene>
    <name evidence="2" type="primary">rpiB</name>
    <name evidence="2" type="ORF">Poly41_25360</name>
</gene>
<dbReference type="InterPro" id="IPR003500">
    <property type="entry name" value="RpiB_LacA_LacB"/>
</dbReference>
<dbReference type="InterPro" id="IPR036569">
    <property type="entry name" value="RpiB_LacA_LacB_sf"/>
</dbReference>
<evidence type="ECO:0000313" key="3">
    <source>
        <dbReference type="Proteomes" id="UP000319143"/>
    </source>
</evidence>
<dbReference type="AlphaFoldDB" id="A0A5C6DSH3"/>
<dbReference type="GO" id="GO:0004751">
    <property type="term" value="F:ribose-5-phosphate isomerase activity"/>
    <property type="evidence" value="ECO:0007669"/>
    <property type="project" value="UniProtKB-EC"/>
</dbReference>
<dbReference type="EC" id="5.3.1.6" evidence="2"/>
<evidence type="ECO:0000256" key="1">
    <source>
        <dbReference type="ARBA" id="ARBA00008754"/>
    </source>
</evidence>
<keyword evidence="2" id="KW-0413">Isomerase</keyword>
<name>A0A5C6DSH3_9BACT</name>
<keyword evidence="3" id="KW-1185">Reference proteome</keyword>